<keyword evidence="2 4" id="KW-0442">Lipid degradation</keyword>
<accession>A0AA38VCN7</accession>
<dbReference type="PROSITE" id="PS51635">
    <property type="entry name" value="PNPLA"/>
    <property type="match status" value="1"/>
</dbReference>
<feature type="short sequence motif" description="GXGXXG" evidence="4">
    <location>
        <begin position="16"/>
        <end position="21"/>
    </location>
</feature>
<evidence type="ECO:0000313" key="6">
    <source>
        <dbReference type="EMBL" id="KAJ9138246.1"/>
    </source>
</evidence>
<feature type="active site" description="Nucleophile" evidence="4">
    <location>
        <position position="57"/>
    </location>
</feature>
<dbReference type="InterPro" id="IPR002641">
    <property type="entry name" value="PNPLA_dom"/>
</dbReference>
<dbReference type="GO" id="GO:0047499">
    <property type="term" value="F:calcium-independent phospholipase A2 activity"/>
    <property type="evidence" value="ECO:0007669"/>
    <property type="project" value="TreeGrafter"/>
</dbReference>
<dbReference type="SUPFAM" id="SSF52151">
    <property type="entry name" value="FabD/lysophospholipase-like"/>
    <property type="match status" value="1"/>
</dbReference>
<dbReference type="CDD" id="cd07216">
    <property type="entry name" value="Pat17_PNPLA8_PNPLA9_like3"/>
    <property type="match status" value="1"/>
</dbReference>
<feature type="short sequence motif" description="GXSXG" evidence="4">
    <location>
        <begin position="55"/>
        <end position="59"/>
    </location>
</feature>
<dbReference type="GO" id="GO:0046486">
    <property type="term" value="P:glycerolipid metabolic process"/>
    <property type="evidence" value="ECO:0007669"/>
    <property type="project" value="UniProtKB-ARBA"/>
</dbReference>
<dbReference type="PANTHER" id="PTHR24185:SF1">
    <property type="entry name" value="CALCIUM-INDEPENDENT PHOSPHOLIPASE A2-GAMMA"/>
    <property type="match status" value="1"/>
</dbReference>
<evidence type="ECO:0000256" key="3">
    <source>
        <dbReference type="ARBA" id="ARBA00023098"/>
    </source>
</evidence>
<evidence type="ECO:0000256" key="1">
    <source>
        <dbReference type="ARBA" id="ARBA00022801"/>
    </source>
</evidence>
<gene>
    <name evidence="6" type="ORF">NKR19_g7929</name>
</gene>
<feature type="domain" description="PNPLA" evidence="5">
    <location>
        <begin position="12"/>
        <end position="213"/>
    </location>
</feature>
<dbReference type="AlphaFoldDB" id="A0AA38VCN7"/>
<dbReference type="Pfam" id="PF01734">
    <property type="entry name" value="Patatin"/>
    <property type="match status" value="1"/>
</dbReference>
<dbReference type="InterPro" id="IPR016035">
    <property type="entry name" value="Acyl_Trfase/lysoPLipase"/>
</dbReference>
<dbReference type="GO" id="GO:0019369">
    <property type="term" value="P:arachidonate metabolic process"/>
    <property type="evidence" value="ECO:0007669"/>
    <property type="project" value="TreeGrafter"/>
</dbReference>
<keyword evidence="1 4" id="KW-0378">Hydrolase</keyword>
<evidence type="ECO:0000256" key="2">
    <source>
        <dbReference type="ARBA" id="ARBA00022963"/>
    </source>
</evidence>
<comment type="caution">
    <text evidence="6">The sequence shown here is derived from an EMBL/GenBank/DDBJ whole genome shotgun (WGS) entry which is preliminary data.</text>
</comment>
<keyword evidence="3 4" id="KW-0443">Lipid metabolism</keyword>
<dbReference type="Gene3D" id="3.40.1090.10">
    <property type="entry name" value="Cytosolic phospholipase A2 catalytic domain"/>
    <property type="match status" value="1"/>
</dbReference>
<organism evidence="6 7">
    <name type="scientific">Coniochaeta hoffmannii</name>
    <dbReference type="NCBI Taxonomy" id="91930"/>
    <lineage>
        <taxon>Eukaryota</taxon>
        <taxon>Fungi</taxon>
        <taxon>Dikarya</taxon>
        <taxon>Ascomycota</taxon>
        <taxon>Pezizomycotina</taxon>
        <taxon>Sordariomycetes</taxon>
        <taxon>Sordariomycetidae</taxon>
        <taxon>Coniochaetales</taxon>
        <taxon>Coniochaetaceae</taxon>
        <taxon>Coniochaeta</taxon>
    </lineage>
</organism>
<reference evidence="6" key="1">
    <citation type="submission" date="2022-07" db="EMBL/GenBank/DDBJ databases">
        <title>Fungi with potential for degradation of polypropylene.</title>
        <authorList>
            <person name="Gostincar C."/>
        </authorList>
    </citation>
    <scope>NUCLEOTIDE SEQUENCE</scope>
    <source>
        <strain evidence="6">EXF-13287</strain>
    </source>
</reference>
<keyword evidence="7" id="KW-1185">Reference proteome</keyword>
<comment type="caution">
    <text evidence="4">Lacks conserved residue(s) required for the propagation of feature annotation.</text>
</comment>
<sequence>MSSGNRKKLKILVLDGGGVKGLSSLLILENIMARVGKKMNRPDLQPCDYFDIIGGTSTGGIIALMLGRMRMPVEKCITEYQELGRLVFGVPRGGLHEYMFDARVLEEHTKKVVKKYLGDENAPLLDPLGDDACKTIVFTLPYKGATPESPESLRTYINDNVNPRPKPWAIWEAVRATSAATTIFEPFTHGPPGSQIRYIDAAFGFNNPADHVMEEAASLWTETGYLDTRSDVGCLLSIGTGMANVTRMESDTIVKAITSKVRKPLQAVEVMKKIATATEPIHRNVARRFDPSSGVYQRFNVDQGIQAVKLFDHEKREEIEVDTTAYMQKHSVHWQLSQAVDIMKNIGIRELMADRDESEQIYSTGDGGVDEELKLKQRLEALRIKPQDFLRHQKHWESTTSTRDRGSQYYQALAKEIGNINYMWNAFVQADLLDKRGRCILARRFPTADESQLCVSSDQAQIAYSAGREDLETTVRRLTLAHGQLREAFGIYRQLFHSAQQFFGEVSVTYCWAAKRLASLLELWGCQGNARDLYMAAWVGKSDKFDASHWSVQWLEKKIADLNQALNAQRLILP</sequence>
<evidence type="ECO:0000256" key="4">
    <source>
        <dbReference type="PROSITE-ProRule" id="PRU01161"/>
    </source>
</evidence>
<dbReference type="GO" id="GO:0016020">
    <property type="term" value="C:membrane"/>
    <property type="evidence" value="ECO:0007669"/>
    <property type="project" value="TreeGrafter"/>
</dbReference>
<feature type="active site" description="Proton acceptor" evidence="4">
    <location>
        <position position="200"/>
    </location>
</feature>
<dbReference type="GO" id="GO:0016042">
    <property type="term" value="P:lipid catabolic process"/>
    <property type="evidence" value="ECO:0007669"/>
    <property type="project" value="UniProtKB-UniRule"/>
</dbReference>
<evidence type="ECO:0000313" key="7">
    <source>
        <dbReference type="Proteomes" id="UP001174691"/>
    </source>
</evidence>
<dbReference type="Proteomes" id="UP001174691">
    <property type="component" value="Unassembled WGS sequence"/>
</dbReference>
<evidence type="ECO:0000259" key="5">
    <source>
        <dbReference type="PROSITE" id="PS51635"/>
    </source>
</evidence>
<dbReference type="PANTHER" id="PTHR24185">
    <property type="entry name" value="CALCIUM-INDEPENDENT PHOSPHOLIPASE A2-GAMMA"/>
    <property type="match status" value="1"/>
</dbReference>
<proteinExistence type="predicted"/>
<protein>
    <submittedName>
        <fullName evidence="6">Calcium-independent phospholipase a2-gamma</fullName>
    </submittedName>
</protein>
<dbReference type="EMBL" id="JANBVN010000148">
    <property type="protein sequence ID" value="KAJ9138246.1"/>
    <property type="molecule type" value="Genomic_DNA"/>
</dbReference>
<name>A0AA38VCN7_9PEZI</name>